<evidence type="ECO:0000259" key="9">
    <source>
        <dbReference type="SMART" id="SM00181"/>
    </source>
</evidence>
<dbReference type="Gene3D" id="2.120.10.30">
    <property type="entry name" value="TolB, C-terminal domain"/>
    <property type="match status" value="4"/>
</dbReference>
<protein>
    <submittedName>
        <fullName evidence="10">Prolow-density lipoprotein receptor-related protein 1</fullName>
    </submittedName>
</protein>
<keyword evidence="8" id="KW-1133">Transmembrane helix</keyword>
<feature type="repeat" description="LDL-receptor class B" evidence="6">
    <location>
        <begin position="838"/>
        <end position="880"/>
    </location>
</feature>
<accession>A0ABQ7S818</accession>
<dbReference type="InterPro" id="IPR000742">
    <property type="entry name" value="EGF"/>
</dbReference>
<evidence type="ECO:0000256" key="7">
    <source>
        <dbReference type="SAM" id="MobiDB-lite"/>
    </source>
</evidence>
<comment type="subcellular location">
    <subcellularLocation>
        <location evidence="5">Membrane</location>
        <location evidence="5">Coated pit</location>
    </subcellularLocation>
    <subcellularLocation>
        <location evidence="1">Membrane</location>
        <topology evidence="1">Single-pass type I membrane protein</topology>
    </subcellularLocation>
</comment>
<feature type="transmembrane region" description="Helical" evidence="8">
    <location>
        <begin position="1534"/>
        <end position="1556"/>
    </location>
</feature>
<evidence type="ECO:0000256" key="4">
    <source>
        <dbReference type="ARBA" id="ARBA00023176"/>
    </source>
</evidence>
<feature type="repeat" description="LDL-receptor class B" evidence="6">
    <location>
        <begin position="925"/>
        <end position="972"/>
    </location>
</feature>
<feature type="repeat" description="LDL-receptor class B" evidence="6">
    <location>
        <begin position="881"/>
        <end position="924"/>
    </location>
</feature>
<evidence type="ECO:0000256" key="1">
    <source>
        <dbReference type="ARBA" id="ARBA00004479"/>
    </source>
</evidence>
<gene>
    <name evidence="10" type="primary">LRP1</name>
    <name evidence="10" type="ORF">GZH46_01901</name>
</gene>
<dbReference type="InterPro" id="IPR011042">
    <property type="entry name" value="6-blade_b-propeller_TolB-like"/>
</dbReference>
<dbReference type="Pfam" id="PF00058">
    <property type="entry name" value="Ldl_recept_b"/>
    <property type="match status" value="6"/>
</dbReference>
<feature type="repeat" description="LDL-receptor class B" evidence="6">
    <location>
        <begin position="1279"/>
        <end position="1321"/>
    </location>
</feature>
<keyword evidence="10" id="KW-0675">Receptor</keyword>
<sequence length="1613" mass="179979">MSTTASTRPPSSSTPETLTTSTTTMTNLSNATWTFLETPKTAPDDGDDVVAAASQVQRDMLVEQEPVRPNGAVTTTISNTSTPGNDMPLVIYSIRHEIRSLDLLNATTAKPKILISGLKNTIALDFYYSDHEGYIFWTDTVDEKIYRGTTMNGTVTNVEVVIQTGLATVEGLAVDWVGKNIYWVESNLDQIDVANLAGTYRRTLIAGNMENPRAIVLDPRHGLLFWSDWDKNNPRIERASMSGEQRVILTSIRSKTSKGGWPNGLTLDYEQLRVYWIDANSDSIHTIDYDGHDHRLVVEGAQYLTHPFAITLFESNLYWTDWRSNTVATVEKNNGSGVNVIQRLQTRPFDIKIYHPSRQPKVEPANNPCHINNGNCSHLCLINHLSPGVLSRRCDCPHLMELKPDGLSCEKHEIVLLIGKTNEIRGVDLKEPLHHVISPISLPKVVTPKQFEFHAKSRRIFWADSHLNEVRRAGLVESSMETIIDIIIENPMGLALDWISENIYVAGQLRGHPKLYVSNLNGEFISVLMDAQTGLNAPKSLAVHPTFGLLFCADEESSTSSLMSTSGHQAPQNEPIIFMARMDGSDRRVITTKEDNPFLSNPSSLVIDFDTNRLYWVNPDTGTIQYYDLHEEQTHVVWNDNQGDKINPNVLCLNGDKLIVAARLGTVEQLVEIPKSNASQYTIIRTQNADQITALRVYNASVQDGTNACSHNNGNCSQLCLPTSQTNRVCKCTIGHNINPVNATDCVGRDVFMIFSYNWGMKGVSIEPNASPDDLLLPPIHRAYRASSLDFDHRNNLIYWVDSEDGSITRIKRDTTGHQVIVNGLEAEESIGIDWVAGNIYWIDPYYDLIEVARLDGSHRYVIISGNMDKASSLAVNPLSGYIVWSDSGSPTRIETAKLDGTNRQTVVNSSIAHISDIAIDFTDDYIYWIDSSSSIVERIKVNGTYRQVVLNNSHPYQSVSYTHPMAIAIYNQWLYVADTVSNSGSIIRYDKNNASDSVILQQDLGDGIKDILIFHPQFIPPANENPCAENNGGCADLCLYLGRHGERRCVCSHGRLAPDGATCVPFDVFIFVSRLSQIDSIHVKDESPYNSPYKPITNERLANVIALAVDQKAGRLIYSEIQRGQINSVLFNSNDTRVLVDKQGLVEGIAYIHGQLYWTSITDNTISRLNITSEGDFVYPPNTSKTTASEICSSDKTEDCAIEKRPSDHIEKLVRLTHEDKPRGIAVDKCQSFIYWTNWNQKNPSIQRATYRNNYEVESIIKTDIKMPNGITIDHEQQRLYWCDARIDKIEACDMDGQNRIVLVSAIVQHPFAIAVLDEYVFWTDWLARGVSRAEKYTGENQVMIKKNIQRPMGLVVVAPDNQTCTFDRCATNNGGCGRDSICKLDSDSKIQCIGKSTLEPPKSKESQTTTTLTPCNTVINVPAAQNTSYPVTITPITSTIASATQSSSLDPYITQSVTTTTSESMNDYSTLSTQTHVTNMPDTLPTDLESTNVSGTHMNNDAIETSTSSSQARISNLAPARPTSYEKPVTNWYTFVTLLVLILASAVAGILISFGRNCNRWFFGFNSAFRHRRLFDDHRGENLDFANPMYNEHDLTHCPFSIDLDEMQFGL</sequence>
<dbReference type="SMART" id="SM00181">
    <property type="entry name" value="EGF"/>
    <property type="match status" value="3"/>
</dbReference>
<feature type="domain" description="EGF-like" evidence="9">
    <location>
        <begin position="368"/>
        <end position="410"/>
    </location>
</feature>
<evidence type="ECO:0000256" key="6">
    <source>
        <dbReference type="PROSITE-ProRule" id="PRU00461"/>
    </source>
</evidence>
<dbReference type="InterPro" id="IPR056588">
    <property type="entry name" value="EGF_LRP2"/>
</dbReference>
<dbReference type="PANTHER" id="PTHR46513">
    <property type="entry name" value="VITELLOGENIN RECEPTOR-LIKE PROTEIN-RELATED-RELATED"/>
    <property type="match status" value="1"/>
</dbReference>
<comment type="caution">
    <text evidence="10">The sequence shown here is derived from an EMBL/GenBank/DDBJ whole genome shotgun (WGS) entry which is preliminary data.</text>
</comment>
<keyword evidence="10" id="KW-0449">Lipoprotein</keyword>
<reference evidence="10 11" key="1">
    <citation type="submission" date="2020-10" db="EMBL/GenBank/DDBJ databases">
        <authorList>
            <person name="Klimov P.B."/>
            <person name="Dyachkov S.M."/>
            <person name="Chetverikov P.E."/>
        </authorList>
    </citation>
    <scope>NUCLEOTIDE SEQUENCE [LARGE SCALE GENOMIC DNA]</scope>
    <source>
        <strain evidence="10">BMOC 18-1129-001#AD2665</strain>
        <tissue evidence="10">Entire mites</tissue>
    </source>
</reference>
<dbReference type="SMART" id="SM00135">
    <property type="entry name" value="LY"/>
    <property type="match status" value="19"/>
</dbReference>
<evidence type="ECO:0000313" key="10">
    <source>
        <dbReference type="EMBL" id="KAG9509575.1"/>
    </source>
</evidence>
<dbReference type="PROSITE" id="PS51120">
    <property type="entry name" value="LDLRB"/>
    <property type="match status" value="9"/>
</dbReference>
<dbReference type="InterPro" id="IPR000033">
    <property type="entry name" value="LDLR_classB_rpt"/>
</dbReference>
<evidence type="ECO:0000256" key="8">
    <source>
        <dbReference type="SAM" id="Phobius"/>
    </source>
</evidence>
<keyword evidence="8" id="KW-0472">Membrane</keyword>
<feature type="domain" description="EGF-like" evidence="9">
    <location>
        <begin position="1027"/>
        <end position="1065"/>
    </location>
</feature>
<evidence type="ECO:0000313" key="11">
    <source>
        <dbReference type="Proteomes" id="UP000825002"/>
    </source>
</evidence>
<feature type="repeat" description="LDL-receptor class B" evidence="6">
    <location>
        <begin position="179"/>
        <end position="221"/>
    </location>
</feature>
<keyword evidence="3" id="KW-0732">Signal</keyword>
<keyword evidence="2" id="KW-0245">EGF-like domain</keyword>
<dbReference type="PANTHER" id="PTHR46513:SF13">
    <property type="entry name" value="EGF-LIKE DOMAIN-CONTAINING PROTEIN"/>
    <property type="match status" value="1"/>
</dbReference>
<dbReference type="SUPFAM" id="SSF63825">
    <property type="entry name" value="YWTD domain"/>
    <property type="match status" value="4"/>
</dbReference>
<feature type="repeat" description="LDL-receptor class B" evidence="6">
    <location>
        <begin position="1233"/>
        <end position="1278"/>
    </location>
</feature>
<organism evidence="10 11">
    <name type="scientific">Fragariocoptes setiger</name>
    <dbReference type="NCBI Taxonomy" id="1670756"/>
    <lineage>
        <taxon>Eukaryota</taxon>
        <taxon>Metazoa</taxon>
        <taxon>Ecdysozoa</taxon>
        <taxon>Arthropoda</taxon>
        <taxon>Chelicerata</taxon>
        <taxon>Arachnida</taxon>
        <taxon>Acari</taxon>
        <taxon>Acariformes</taxon>
        <taxon>Trombidiformes</taxon>
        <taxon>Prostigmata</taxon>
        <taxon>Eupodina</taxon>
        <taxon>Eriophyoidea</taxon>
        <taxon>Phytoptidae</taxon>
        <taxon>Fragariocoptes</taxon>
    </lineage>
</organism>
<evidence type="ECO:0000256" key="2">
    <source>
        <dbReference type="ARBA" id="ARBA00022536"/>
    </source>
</evidence>
<dbReference type="SUPFAM" id="SSF57196">
    <property type="entry name" value="EGF/Laminin"/>
    <property type="match status" value="1"/>
</dbReference>
<dbReference type="Pfam" id="PF24468">
    <property type="entry name" value="EGF_LRP2"/>
    <property type="match status" value="1"/>
</dbReference>
<keyword evidence="4" id="KW-0168">Coated pit</keyword>
<feature type="repeat" description="LDL-receptor class B" evidence="6">
    <location>
        <begin position="458"/>
        <end position="500"/>
    </location>
</feature>
<dbReference type="InterPro" id="IPR050778">
    <property type="entry name" value="Cueball_EGF_LRP_Nidogen"/>
</dbReference>
<feature type="domain" description="EGF-like" evidence="9">
    <location>
        <begin position="708"/>
        <end position="747"/>
    </location>
</feature>
<keyword evidence="11" id="KW-1185">Reference proteome</keyword>
<dbReference type="Proteomes" id="UP000825002">
    <property type="component" value="Unassembled WGS sequence"/>
</dbReference>
<evidence type="ECO:0000256" key="3">
    <source>
        <dbReference type="ARBA" id="ARBA00022729"/>
    </source>
</evidence>
<feature type="repeat" description="LDL-receptor class B" evidence="6">
    <location>
        <begin position="133"/>
        <end position="178"/>
    </location>
</feature>
<feature type="region of interest" description="Disordered" evidence="7">
    <location>
        <begin position="1"/>
        <end position="22"/>
    </location>
</feature>
<dbReference type="EMBL" id="JAIFTH010000414">
    <property type="protein sequence ID" value="KAG9509575.1"/>
    <property type="molecule type" value="Genomic_DNA"/>
</dbReference>
<proteinExistence type="predicted"/>
<feature type="repeat" description="LDL-receptor class B" evidence="6">
    <location>
        <begin position="272"/>
        <end position="316"/>
    </location>
</feature>
<keyword evidence="8" id="KW-0812">Transmembrane</keyword>
<evidence type="ECO:0000256" key="5">
    <source>
        <dbReference type="ARBA" id="ARBA00037878"/>
    </source>
</evidence>
<name>A0ABQ7S818_9ACAR</name>